<evidence type="ECO:0000313" key="7">
    <source>
        <dbReference type="EMBL" id="OGM27355.1"/>
    </source>
</evidence>
<keyword evidence="2" id="KW-0488">Methylation</keyword>
<organism evidence="7 8">
    <name type="scientific">Candidatus Woesebacteria bacterium RIFCSPHIGHO2_01_FULL_40_22</name>
    <dbReference type="NCBI Taxonomy" id="1802499"/>
    <lineage>
        <taxon>Bacteria</taxon>
        <taxon>Candidatus Woeseibacteriota</taxon>
    </lineage>
</organism>
<evidence type="ECO:0000256" key="3">
    <source>
        <dbReference type="ARBA" id="ARBA00022692"/>
    </source>
</evidence>
<dbReference type="InterPro" id="IPR012902">
    <property type="entry name" value="N_methyl_site"/>
</dbReference>
<keyword evidence="3 6" id="KW-0812">Transmembrane</keyword>
<dbReference type="InterPro" id="IPR045584">
    <property type="entry name" value="Pilin-like"/>
</dbReference>
<reference evidence="7 8" key="1">
    <citation type="journal article" date="2016" name="Nat. Commun.">
        <title>Thousands of microbial genomes shed light on interconnected biogeochemical processes in an aquifer system.</title>
        <authorList>
            <person name="Anantharaman K."/>
            <person name="Brown C.T."/>
            <person name="Hug L.A."/>
            <person name="Sharon I."/>
            <person name="Castelle C.J."/>
            <person name="Probst A.J."/>
            <person name="Thomas B.C."/>
            <person name="Singh A."/>
            <person name="Wilkins M.J."/>
            <person name="Karaoz U."/>
            <person name="Brodie E.L."/>
            <person name="Williams K.H."/>
            <person name="Hubbard S.S."/>
            <person name="Banfield J.F."/>
        </authorList>
    </citation>
    <scope>NUCLEOTIDE SEQUENCE [LARGE SCALE GENOMIC DNA]</scope>
</reference>
<dbReference type="EMBL" id="MGGL01000004">
    <property type="protein sequence ID" value="OGM27355.1"/>
    <property type="molecule type" value="Genomic_DNA"/>
</dbReference>
<dbReference type="Gene3D" id="3.30.700.10">
    <property type="entry name" value="Glycoprotein, Type 4 Pilin"/>
    <property type="match status" value="1"/>
</dbReference>
<keyword evidence="5 6" id="KW-0472">Membrane</keyword>
<protein>
    <recommendedName>
        <fullName evidence="9">Type II secretion system protein GspG C-terminal domain-containing protein</fullName>
    </recommendedName>
</protein>
<comment type="subcellular location">
    <subcellularLocation>
        <location evidence="1">Membrane</location>
        <topology evidence="1">Single-pass membrane protein</topology>
    </subcellularLocation>
</comment>
<evidence type="ECO:0000256" key="4">
    <source>
        <dbReference type="ARBA" id="ARBA00022989"/>
    </source>
</evidence>
<dbReference type="GO" id="GO:0015628">
    <property type="term" value="P:protein secretion by the type II secretion system"/>
    <property type="evidence" value="ECO:0007669"/>
    <property type="project" value="InterPro"/>
</dbReference>
<dbReference type="InterPro" id="IPR002416">
    <property type="entry name" value="T2SS_protein-GspH"/>
</dbReference>
<evidence type="ECO:0000256" key="2">
    <source>
        <dbReference type="ARBA" id="ARBA00022481"/>
    </source>
</evidence>
<evidence type="ECO:0000256" key="1">
    <source>
        <dbReference type="ARBA" id="ARBA00004167"/>
    </source>
</evidence>
<evidence type="ECO:0000256" key="5">
    <source>
        <dbReference type="ARBA" id="ARBA00023136"/>
    </source>
</evidence>
<feature type="transmembrane region" description="Helical" evidence="6">
    <location>
        <begin position="12"/>
        <end position="35"/>
    </location>
</feature>
<comment type="caution">
    <text evidence="7">The sequence shown here is derived from an EMBL/GenBank/DDBJ whole genome shotgun (WGS) entry which is preliminary data.</text>
</comment>
<dbReference type="NCBIfam" id="TIGR02532">
    <property type="entry name" value="IV_pilin_GFxxxE"/>
    <property type="match status" value="1"/>
</dbReference>
<gene>
    <name evidence="7" type="ORF">A2628_00950</name>
</gene>
<dbReference type="SUPFAM" id="SSF54523">
    <property type="entry name" value="Pili subunits"/>
    <property type="match status" value="1"/>
</dbReference>
<name>A0A1F7YLF7_9BACT</name>
<dbReference type="GO" id="GO:0016020">
    <property type="term" value="C:membrane"/>
    <property type="evidence" value="ECO:0007669"/>
    <property type="project" value="UniProtKB-SubCell"/>
</dbReference>
<dbReference type="PRINTS" id="PR00885">
    <property type="entry name" value="BCTERIALGSPH"/>
</dbReference>
<evidence type="ECO:0000313" key="8">
    <source>
        <dbReference type="Proteomes" id="UP000179221"/>
    </source>
</evidence>
<proteinExistence type="predicted"/>
<accession>A0A1F7YLF7</accession>
<dbReference type="Pfam" id="PF07963">
    <property type="entry name" value="N_methyl"/>
    <property type="match status" value="1"/>
</dbReference>
<sequence length="201" mass="21268">MKKIKNIKLYGFTLIELLIVLAILGVLAVVVLIAINPTQQLAKGRDTGRKSSVTQLGRELASYFTARAIFPRNNNCTNMTSNWMDCLVAAGSLREIVGPINYSANARCKTAGGGGSSLCPCTTGTGAGLQWGVQNDWCYVVQSALGDAAVVYAPLESDTLTRSCPAGQWAYFIWSSADARAGTICTAAGSRPAPGTHTFID</sequence>
<dbReference type="Proteomes" id="UP000179221">
    <property type="component" value="Unassembled WGS sequence"/>
</dbReference>
<dbReference type="AlphaFoldDB" id="A0A1F7YLF7"/>
<dbReference type="GO" id="GO:0015627">
    <property type="term" value="C:type II protein secretion system complex"/>
    <property type="evidence" value="ECO:0007669"/>
    <property type="project" value="InterPro"/>
</dbReference>
<keyword evidence="4 6" id="KW-1133">Transmembrane helix</keyword>
<evidence type="ECO:0008006" key="9">
    <source>
        <dbReference type="Google" id="ProtNLM"/>
    </source>
</evidence>
<evidence type="ECO:0000256" key="6">
    <source>
        <dbReference type="SAM" id="Phobius"/>
    </source>
</evidence>